<feature type="compositionally biased region" description="Basic residues" evidence="1">
    <location>
        <begin position="31"/>
        <end position="41"/>
    </location>
</feature>
<dbReference type="Proteomes" id="UP000077202">
    <property type="component" value="Unassembled WGS sequence"/>
</dbReference>
<accession>A0A176WCF8</accession>
<organism evidence="2 3">
    <name type="scientific">Marchantia polymorpha subsp. ruderalis</name>
    <dbReference type="NCBI Taxonomy" id="1480154"/>
    <lineage>
        <taxon>Eukaryota</taxon>
        <taxon>Viridiplantae</taxon>
        <taxon>Streptophyta</taxon>
        <taxon>Embryophyta</taxon>
        <taxon>Marchantiophyta</taxon>
        <taxon>Marchantiopsida</taxon>
        <taxon>Marchantiidae</taxon>
        <taxon>Marchantiales</taxon>
        <taxon>Marchantiaceae</taxon>
        <taxon>Marchantia</taxon>
    </lineage>
</organism>
<name>A0A176WCF8_MARPO</name>
<gene>
    <name evidence="2" type="ORF">AXG93_4876s1100</name>
</gene>
<feature type="compositionally biased region" description="Polar residues" evidence="1">
    <location>
        <begin position="80"/>
        <end position="90"/>
    </location>
</feature>
<sequence>MLEEVRTRRRRQRRAAVGDSVNGGNEEKEKTKTKKRTKIWKGLRFPAPYSPLQSRSFRPDCTNRRLARDSNDRARKIPRTTVSENNQSQGLPGRDPPAPAVGPTRAPVDRESSNPEYCNLEESRRDLSTRIGELASSMRAQAFGLWADGDGDGDGAGGGGDIGSGSPLRRSSARNNSAIWAAFEH</sequence>
<evidence type="ECO:0000313" key="3">
    <source>
        <dbReference type="Proteomes" id="UP000077202"/>
    </source>
</evidence>
<dbReference type="AlphaFoldDB" id="A0A176WCF8"/>
<feature type="region of interest" description="Disordered" evidence="1">
    <location>
        <begin position="149"/>
        <end position="185"/>
    </location>
</feature>
<feature type="region of interest" description="Disordered" evidence="1">
    <location>
        <begin position="1"/>
        <end position="122"/>
    </location>
</feature>
<comment type="caution">
    <text evidence="2">The sequence shown here is derived from an EMBL/GenBank/DDBJ whole genome shotgun (WGS) entry which is preliminary data.</text>
</comment>
<proteinExistence type="predicted"/>
<protein>
    <submittedName>
        <fullName evidence="2">Uncharacterized protein</fullName>
    </submittedName>
</protein>
<evidence type="ECO:0000313" key="2">
    <source>
        <dbReference type="EMBL" id="OAE30769.1"/>
    </source>
</evidence>
<evidence type="ECO:0000256" key="1">
    <source>
        <dbReference type="SAM" id="MobiDB-lite"/>
    </source>
</evidence>
<feature type="compositionally biased region" description="Basic and acidic residues" evidence="1">
    <location>
        <begin position="57"/>
        <end position="75"/>
    </location>
</feature>
<dbReference type="EMBL" id="LVLJ01001247">
    <property type="protein sequence ID" value="OAE30769.1"/>
    <property type="molecule type" value="Genomic_DNA"/>
</dbReference>
<feature type="compositionally biased region" description="Gly residues" evidence="1">
    <location>
        <begin position="154"/>
        <end position="163"/>
    </location>
</feature>
<keyword evidence="3" id="KW-1185">Reference proteome</keyword>
<reference evidence="2" key="1">
    <citation type="submission" date="2016-03" db="EMBL/GenBank/DDBJ databases">
        <title>Mechanisms controlling the formation of the plant cell surface in tip-growing cells are functionally conserved among land plants.</title>
        <authorList>
            <person name="Honkanen S."/>
            <person name="Jones V.A."/>
            <person name="Morieri G."/>
            <person name="Champion C."/>
            <person name="Hetherington A.J."/>
            <person name="Kelly S."/>
            <person name="Saint-Marcoux D."/>
            <person name="Proust H."/>
            <person name="Prescott H."/>
            <person name="Dolan L."/>
        </authorList>
    </citation>
    <scope>NUCLEOTIDE SEQUENCE [LARGE SCALE GENOMIC DNA]</scope>
    <source>
        <tissue evidence="2">Whole gametophyte</tissue>
    </source>
</reference>